<proteinExistence type="predicted"/>
<reference evidence="1 2" key="1">
    <citation type="submission" date="2009-06" db="EMBL/GenBank/DDBJ databases">
        <title>The draft genome of Clostridium carboxidivorans P7.</title>
        <authorList>
            <consortium name="US DOE Joint Genome Institute (JGI-PGF)"/>
            <person name="Lucas S."/>
            <person name="Copeland A."/>
            <person name="Lapidus A."/>
            <person name="Glavina del Rio T."/>
            <person name="Tice H."/>
            <person name="Bruce D."/>
            <person name="Goodwin L."/>
            <person name="Pitluck S."/>
            <person name="Larimer F."/>
            <person name="Land M.L."/>
            <person name="Hauser L."/>
            <person name="Hemme C.L."/>
        </authorList>
    </citation>
    <scope>NUCLEOTIDE SEQUENCE [LARGE SCALE GENOMIC DNA]</scope>
    <source>
        <strain evidence="1 2">P7</strain>
    </source>
</reference>
<dbReference type="AlphaFoldDB" id="C6PWK0"/>
<accession>C6PWK0</accession>
<comment type="caution">
    <text evidence="1">The sequence shown here is derived from an EMBL/GenBank/DDBJ whole genome shotgun (WGS) entry which is preliminary data.</text>
</comment>
<dbReference type="RefSeq" id="WP_007062052.1">
    <property type="nucleotide sequence ID" value="NZ_ACVI01000056.1"/>
</dbReference>
<keyword evidence="2" id="KW-1185">Reference proteome</keyword>
<protein>
    <submittedName>
        <fullName evidence="1">Uncharacterized protein</fullName>
    </submittedName>
</protein>
<evidence type="ECO:0000313" key="2">
    <source>
        <dbReference type="Proteomes" id="UP000004198"/>
    </source>
</evidence>
<sequence>MYKGFEFPSGMVTVLKLADTIPEGNMVVVFPNRGNIYFSKKYIRV</sequence>
<name>C6PWK0_9CLOT</name>
<dbReference type="EMBL" id="ACVI01000056">
    <property type="protein sequence ID" value="EET86353.1"/>
    <property type="molecule type" value="Genomic_DNA"/>
</dbReference>
<gene>
    <name evidence="1" type="ORF">CcarbDRAFT_3167</name>
</gene>
<dbReference type="Proteomes" id="UP000004198">
    <property type="component" value="Unassembled WGS sequence"/>
</dbReference>
<organism evidence="1 2">
    <name type="scientific">Clostridium carboxidivorans P7</name>
    <dbReference type="NCBI Taxonomy" id="536227"/>
    <lineage>
        <taxon>Bacteria</taxon>
        <taxon>Bacillati</taxon>
        <taxon>Bacillota</taxon>
        <taxon>Clostridia</taxon>
        <taxon>Eubacteriales</taxon>
        <taxon>Clostridiaceae</taxon>
        <taxon>Clostridium</taxon>
    </lineage>
</organism>
<evidence type="ECO:0000313" key="1">
    <source>
        <dbReference type="EMBL" id="EET86353.1"/>
    </source>
</evidence>